<keyword evidence="2" id="KW-0677">Repeat</keyword>
<dbReference type="InterPro" id="IPR015943">
    <property type="entry name" value="WD40/YVTN_repeat-like_dom_sf"/>
</dbReference>
<reference evidence="5" key="5">
    <citation type="submission" date="2025-09" db="UniProtKB">
        <authorList>
            <consortium name="Ensembl"/>
        </authorList>
    </citation>
    <scope>IDENTIFICATION</scope>
</reference>
<dbReference type="InterPro" id="IPR036322">
    <property type="entry name" value="WD40_repeat_dom_sf"/>
</dbReference>
<evidence type="ECO:0000256" key="3">
    <source>
        <dbReference type="PROSITE-ProRule" id="PRU00221"/>
    </source>
</evidence>
<evidence type="ECO:0000256" key="2">
    <source>
        <dbReference type="ARBA" id="ARBA00022737"/>
    </source>
</evidence>
<dbReference type="InterPro" id="IPR045151">
    <property type="entry name" value="DCAF8"/>
</dbReference>
<evidence type="ECO:0000256" key="1">
    <source>
        <dbReference type="ARBA" id="ARBA00022574"/>
    </source>
</evidence>
<evidence type="ECO:0000313" key="5">
    <source>
        <dbReference type="Ensembl" id="ENSCMIP00000041197.1"/>
    </source>
</evidence>
<reference evidence="6" key="2">
    <citation type="journal article" date="2007" name="PLoS Biol.">
        <title>Survey sequencing and comparative analysis of the elephant shark (Callorhinchus milii) genome.</title>
        <authorList>
            <person name="Venkatesh B."/>
            <person name="Kirkness E.F."/>
            <person name="Loh Y.H."/>
            <person name="Halpern A.L."/>
            <person name="Lee A.P."/>
            <person name="Johnson J."/>
            <person name="Dandona N."/>
            <person name="Viswanathan L.D."/>
            <person name="Tay A."/>
            <person name="Venter J.C."/>
            <person name="Strausberg R.L."/>
            <person name="Brenner S."/>
        </authorList>
    </citation>
    <scope>NUCLEOTIDE SEQUENCE [LARGE SCALE GENOMIC DNA]</scope>
</reference>
<feature type="repeat" description="WD" evidence="3">
    <location>
        <begin position="186"/>
        <end position="227"/>
    </location>
</feature>
<dbReference type="PANTHER" id="PTHR15574">
    <property type="entry name" value="WD REPEAT DOMAIN-CONTAINING FAMILY"/>
    <property type="match status" value="1"/>
</dbReference>
<reference evidence="6" key="3">
    <citation type="journal article" date="2014" name="Nature">
        <title>Elephant shark genome provides unique insights into gnathostome evolution.</title>
        <authorList>
            <consortium name="International Elephant Shark Genome Sequencing Consortium"/>
            <person name="Venkatesh B."/>
            <person name="Lee A.P."/>
            <person name="Ravi V."/>
            <person name="Maurya A.K."/>
            <person name="Lian M.M."/>
            <person name="Swann J.B."/>
            <person name="Ohta Y."/>
            <person name="Flajnik M.F."/>
            <person name="Sutoh Y."/>
            <person name="Kasahara M."/>
            <person name="Hoon S."/>
            <person name="Gangu V."/>
            <person name="Roy S.W."/>
            <person name="Irimia M."/>
            <person name="Korzh V."/>
            <person name="Kondrychyn I."/>
            <person name="Lim Z.W."/>
            <person name="Tay B.H."/>
            <person name="Tohari S."/>
            <person name="Kong K.W."/>
            <person name="Ho S."/>
            <person name="Lorente-Galdos B."/>
            <person name="Quilez J."/>
            <person name="Marques-Bonet T."/>
            <person name="Raney B.J."/>
            <person name="Ingham P.W."/>
            <person name="Tay A."/>
            <person name="Hillier L.W."/>
            <person name="Minx P."/>
            <person name="Boehm T."/>
            <person name="Wilson R.K."/>
            <person name="Brenner S."/>
            <person name="Warren W.C."/>
        </authorList>
    </citation>
    <scope>NUCLEOTIDE SEQUENCE [LARGE SCALE GENOMIC DNA]</scope>
</reference>
<dbReference type="OMA" id="SHEFCIS"/>
<proteinExistence type="predicted"/>
<dbReference type="PROSITE" id="PS50294">
    <property type="entry name" value="WD_REPEATS_REGION"/>
    <property type="match status" value="1"/>
</dbReference>
<feature type="coiled-coil region" evidence="4">
    <location>
        <begin position="104"/>
        <end position="131"/>
    </location>
</feature>
<dbReference type="Ensembl" id="ENSCMIT00000041779.1">
    <property type="protein sequence ID" value="ENSCMIP00000041197.1"/>
    <property type="gene ID" value="ENSCMIG00000017173.1"/>
</dbReference>
<dbReference type="GO" id="GO:0005737">
    <property type="term" value="C:cytoplasm"/>
    <property type="evidence" value="ECO:0007669"/>
    <property type="project" value="TreeGrafter"/>
</dbReference>
<dbReference type="InParanoid" id="A0A4W3JFR6"/>
<name>A0A4W3JFR6_CALMI</name>
<sequence>MQGLLLYCSLPHSLTSSHFLTDGRAMDNAESEESKLSLALSFHLSQSLPFSLCLHLSLSLSLSVSVSLSVSHTLCLSVSVSQSFICSRSLTLCLSVSLSLHLSVSREREREEETEKEEEMNEEEMEAEERALEFWLSAETQPSPNPVWTPLNALLSRERGSNPLSFTTGACGARSFVQRFQRLFTLDSHRGCVNSLHYNQSGTCLASGSDDLHVIVWDWASQRERLRFHTGHKSNVFQAKFLPNTGDTTMVMCARDGQVRVAELSATETCKSTRRVAQHRGSAHKLALHRDSPSVFLSAGEDAVIYSIDLRQDRCATKIITTKEQDKKIGLYSIYINPCEPQQFAVGGKDQYARIYDCRMIQPSQMNGSHSLFYTYLLTSYNDDDIYLFNTSDENGSEYIKRYKGHRNNATVKGVNFYGPRSQFIVSGSDCGHIFLWEKESCQIIQFLEGDDGGVVNCLEPHPHLPVLATSGLDHSVKIWAPTSQLPSPLCGLREVIKKNKRERDSDSLRQSDLFDSHMLWFLMHHLRERRHREVSNLSPTLSHSYYLSHTHTLSHTLTHSLSHTHYVSVWISLSL</sequence>
<protein>
    <submittedName>
        <fullName evidence="5">DDB1 and CUL4 associated factor 8</fullName>
    </submittedName>
</protein>
<dbReference type="GeneTree" id="ENSGT00950000182900"/>
<dbReference type="Proteomes" id="UP000314986">
    <property type="component" value="Unassembled WGS sequence"/>
</dbReference>
<reference evidence="5" key="4">
    <citation type="submission" date="2025-08" db="UniProtKB">
        <authorList>
            <consortium name="Ensembl"/>
        </authorList>
    </citation>
    <scope>IDENTIFICATION</scope>
</reference>
<dbReference type="PROSITE" id="PS50082">
    <property type="entry name" value="WD_REPEATS_2"/>
    <property type="match status" value="1"/>
</dbReference>
<dbReference type="Pfam" id="PF00400">
    <property type="entry name" value="WD40"/>
    <property type="match status" value="3"/>
</dbReference>
<dbReference type="SUPFAM" id="SSF50978">
    <property type="entry name" value="WD40 repeat-like"/>
    <property type="match status" value="1"/>
</dbReference>
<dbReference type="InterPro" id="IPR001680">
    <property type="entry name" value="WD40_rpt"/>
</dbReference>
<dbReference type="PANTHER" id="PTHR15574:SF21">
    <property type="entry name" value="DDB1- AND CUL4-ASSOCIATED FACTOR 8"/>
    <property type="match status" value="1"/>
</dbReference>
<dbReference type="STRING" id="7868.ENSCMIP00000041197"/>
<evidence type="ECO:0000313" key="6">
    <source>
        <dbReference type="Proteomes" id="UP000314986"/>
    </source>
</evidence>
<dbReference type="AlphaFoldDB" id="A0A4W3JFR6"/>
<organism evidence="5 6">
    <name type="scientific">Callorhinchus milii</name>
    <name type="common">Ghost shark</name>
    <dbReference type="NCBI Taxonomy" id="7868"/>
    <lineage>
        <taxon>Eukaryota</taxon>
        <taxon>Metazoa</taxon>
        <taxon>Chordata</taxon>
        <taxon>Craniata</taxon>
        <taxon>Vertebrata</taxon>
        <taxon>Chondrichthyes</taxon>
        <taxon>Holocephali</taxon>
        <taxon>Chimaeriformes</taxon>
        <taxon>Callorhinchidae</taxon>
        <taxon>Callorhinchus</taxon>
    </lineage>
</organism>
<reference evidence="6" key="1">
    <citation type="journal article" date="2006" name="Science">
        <title>Ancient noncoding elements conserved in the human genome.</title>
        <authorList>
            <person name="Venkatesh B."/>
            <person name="Kirkness E.F."/>
            <person name="Loh Y.H."/>
            <person name="Halpern A.L."/>
            <person name="Lee A.P."/>
            <person name="Johnson J."/>
            <person name="Dandona N."/>
            <person name="Viswanathan L.D."/>
            <person name="Tay A."/>
            <person name="Venter J.C."/>
            <person name="Strausberg R.L."/>
            <person name="Brenner S."/>
        </authorList>
    </citation>
    <scope>NUCLEOTIDE SEQUENCE [LARGE SCALE GENOMIC DNA]</scope>
</reference>
<dbReference type="GO" id="GO:0080008">
    <property type="term" value="C:Cul4-RING E3 ubiquitin ligase complex"/>
    <property type="evidence" value="ECO:0007669"/>
    <property type="project" value="TreeGrafter"/>
</dbReference>
<keyword evidence="1 3" id="KW-0853">WD repeat</keyword>
<dbReference type="SMART" id="SM00320">
    <property type="entry name" value="WD40"/>
    <property type="match status" value="6"/>
</dbReference>
<accession>A0A4W3JFR6</accession>
<keyword evidence="4" id="KW-0175">Coiled coil</keyword>
<dbReference type="Gene3D" id="2.130.10.10">
    <property type="entry name" value="YVTN repeat-like/Quinoprotein amine dehydrogenase"/>
    <property type="match status" value="1"/>
</dbReference>
<evidence type="ECO:0000256" key="4">
    <source>
        <dbReference type="SAM" id="Coils"/>
    </source>
</evidence>
<keyword evidence="6" id="KW-1185">Reference proteome</keyword>